<dbReference type="GO" id="GO:0006355">
    <property type="term" value="P:regulation of DNA-templated transcription"/>
    <property type="evidence" value="ECO:0007669"/>
    <property type="project" value="InterPro"/>
</dbReference>
<dbReference type="AlphaFoldDB" id="A0A4R7P592"/>
<dbReference type="PROSITE" id="PS50937">
    <property type="entry name" value="HTH_MERR_2"/>
    <property type="match status" value="1"/>
</dbReference>
<reference evidence="3 4" key="1">
    <citation type="submission" date="2019-03" db="EMBL/GenBank/DDBJ databases">
        <title>Genomic Encyclopedia of Type Strains, Phase IV (KMG-IV): sequencing the most valuable type-strain genomes for metagenomic binning, comparative biology and taxonomic classification.</title>
        <authorList>
            <person name="Goeker M."/>
        </authorList>
    </citation>
    <scope>NUCLEOTIDE SEQUENCE [LARGE SCALE GENOMIC DNA]</scope>
    <source>
        <strain evidence="3 4">DSM 26377</strain>
    </source>
</reference>
<gene>
    <name evidence="3" type="ORF">DFR24_3347</name>
</gene>
<dbReference type="Proteomes" id="UP000295341">
    <property type="component" value="Unassembled WGS sequence"/>
</dbReference>
<name>A0A4R7P592_9GAMM</name>
<dbReference type="RefSeq" id="WP_133882476.1">
    <property type="nucleotide sequence ID" value="NZ_MWIN01000018.1"/>
</dbReference>
<keyword evidence="4" id="KW-1185">Reference proteome</keyword>
<dbReference type="Pfam" id="PF13411">
    <property type="entry name" value="MerR_1"/>
    <property type="match status" value="1"/>
</dbReference>
<evidence type="ECO:0000256" key="1">
    <source>
        <dbReference type="SAM" id="MobiDB-lite"/>
    </source>
</evidence>
<dbReference type="InterPro" id="IPR009061">
    <property type="entry name" value="DNA-bd_dom_put_sf"/>
</dbReference>
<feature type="domain" description="HTH merR-type" evidence="2">
    <location>
        <begin position="1"/>
        <end position="70"/>
    </location>
</feature>
<feature type="region of interest" description="Disordered" evidence="1">
    <location>
        <begin position="231"/>
        <end position="254"/>
    </location>
</feature>
<evidence type="ECO:0000313" key="4">
    <source>
        <dbReference type="Proteomes" id="UP000295341"/>
    </source>
</evidence>
<evidence type="ECO:0000259" key="2">
    <source>
        <dbReference type="PROSITE" id="PS50937"/>
    </source>
</evidence>
<feature type="compositionally biased region" description="Basic and acidic residues" evidence="1">
    <location>
        <begin position="243"/>
        <end position="254"/>
    </location>
</feature>
<dbReference type="Gene3D" id="1.10.1660.10">
    <property type="match status" value="1"/>
</dbReference>
<evidence type="ECO:0000313" key="3">
    <source>
        <dbReference type="EMBL" id="TDU28965.1"/>
    </source>
</evidence>
<organism evidence="3 4">
    <name type="scientific">Panacagrimonas perspica</name>
    <dbReference type="NCBI Taxonomy" id="381431"/>
    <lineage>
        <taxon>Bacteria</taxon>
        <taxon>Pseudomonadati</taxon>
        <taxon>Pseudomonadota</taxon>
        <taxon>Gammaproteobacteria</taxon>
        <taxon>Nevskiales</taxon>
        <taxon>Nevskiaceae</taxon>
        <taxon>Panacagrimonas</taxon>
    </lineage>
</organism>
<proteinExistence type="predicted"/>
<comment type="caution">
    <text evidence="3">The sequence shown here is derived from an EMBL/GenBank/DDBJ whole genome shotgun (WGS) entry which is preliminary data.</text>
</comment>
<dbReference type="GO" id="GO:0003677">
    <property type="term" value="F:DNA binding"/>
    <property type="evidence" value="ECO:0007669"/>
    <property type="project" value="InterPro"/>
</dbReference>
<dbReference type="SUPFAM" id="SSF46955">
    <property type="entry name" value="Putative DNA-binding domain"/>
    <property type="match status" value="1"/>
</dbReference>
<sequence>MKMRDLEQRTGVNRETIRVYLRHGLMPEPSRPATNVADYGEEHAQAVIAIRKLQKEKRLPLHMIKRALDGDATAMPADASAFPHLDRLIAARVGVDDSLVPLSSVLGLNPKAMDDARALEKIGAIKLVKRGKALHLGRIDAQLVGIWGDMRAAGYTEELGFHPEVCKLHVEAATNLAHAELKIFLENLEGRSPEGPAAQMAQVALTSLLSFFGLVRVRTVLEDLRSRAATVRAQTRRPGATHADPRAEPSRVRK</sequence>
<accession>A0A4R7P592</accession>
<dbReference type="OrthoDB" id="9808480at2"/>
<protein>
    <submittedName>
        <fullName evidence="3">MerR-like DNA binding protein</fullName>
    </submittedName>
</protein>
<dbReference type="EMBL" id="SOBT01000009">
    <property type="protein sequence ID" value="TDU28965.1"/>
    <property type="molecule type" value="Genomic_DNA"/>
</dbReference>
<dbReference type="SMART" id="SM00422">
    <property type="entry name" value="HTH_MERR"/>
    <property type="match status" value="1"/>
</dbReference>
<dbReference type="InterPro" id="IPR000551">
    <property type="entry name" value="MerR-type_HTH_dom"/>
</dbReference>